<comment type="caution">
    <text evidence="1">The sequence shown here is derived from an EMBL/GenBank/DDBJ whole genome shotgun (WGS) entry which is preliminary data.</text>
</comment>
<dbReference type="Proteomes" id="UP001553031">
    <property type="component" value="Unassembled WGS sequence"/>
</dbReference>
<name>A0ABV3KF93_9MICC</name>
<sequence length="60" mass="6693">MDLLEHAEAQRLSALAGIDESQQSSRGQYFTPAAAARLIAQLPRLPREGTEAPWVWFRPS</sequence>
<evidence type="ECO:0000313" key="2">
    <source>
        <dbReference type="Proteomes" id="UP001553031"/>
    </source>
</evidence>
<keyword evidence="2" id="KW-1185">Reference proteome</keyword>
<gene>
    <name evidence="1" type="ORF">AB0O96_12035</name>
</gene>
<protein>
    <submittedName>
        <fullName evidence="1">Uncharacterized protein</fullName>
    </submittedName>
</protein>
<dbReference type="RefSeq" id="WP_363785806.1">
    <property type="nucleotide sequence ID" value="NZ_JBFBLL010000010.1"/>
</dbReference>
<proteinExistence type="predicted"/>
<evidence type="ECO:0000313" key="1">
    <source>
        <dbReference type="EMBL" id="MEV8158912.1"/>
    </source>
</evidence>
<reference evidence="1 2" key="1">
    <citation type="submission" date="2024-06" db="EMBL/GenBank/DDBJ databases">
        <title>The Natural Products Discovery Center: Release of the First 8490 Sequenced Strains for Exploring Actinobacteria Biosynthetic Diversity.</title>
        <authorList>
            <person name="Kalkreuter E."/>
            <person name="Kautsar S.A."/>
            <person name="Yang D."/>
            <person name="Bader C.D."/>
            <person name="Teijaro C.N."/>
            <person name="Fluegel L."/>
            <person name="Davis C.M."/>
            <person name="Simpson J.R."/>
            <person name="Lauterbach L."/>
            <person name="Steele A.D."/>
            <person name="Gui C."/>
            <person name="Meng S."/>
            <person name="Li G."/>
            <person name="Viehrig K."/>
            <person name="Ye F."/>
            <person name="Su P."/>
            <person name="Kiefer A.F."/>
            <person name="Nichols A."/>
            <person name="Cepeda A.J."/>
            <person name="Yan W."/>
            <person name="Fan B."/>
            <person name="Jiang Y."/>
            <person name="Adhikari A."/>
            <person name="Zheng C.-J."/>
            <person name="Schuster L."/>
            <person name="Cowan T.M."/>
            <person name="Smanski M.J."/>
            <person name="Chevrette M.G."/>
            <person name="De Carvalho L.P.S."/>
            <person name="Shen B."/>
        </authorList>
    </citation>
    <scope>NUCLEOTIDE SEQUENCE [LARGE SCALE GENOMIC DNA]</scope>
    <source>
        <strain evidence="1 2">NPDC079179</strain>
    </source>
</reference>
<dbReference type="EMBL" id="JBFBLL010000010">
    <property type="protein sequence ID" value="MEV8158912.1"/>
    <property type="molecule type" value="Genomic_DNA"/>
</dbReference>
<organism evidence="1 2">
    <name type="scientific">Kocuria salsicia</name>
    <dbReference type="NCBI Taxonomy" id="664639"/>
    <lineage>
        <taxon>Bacteria</taxon>
        <taxon>Bacillati</taxon>
        <taxon>Actinomycetota</taxon>
        <taxon>Actinomycetes</taxon>
        <taxon>Micrococcales</taxon>
        <taxon>Micrococcaceae</taxon>
        <taxon>Kocuria</taxon>
    </lineage>
</organism>
<accession>A0ABV3KF93</accession>